<reference evidence="2" key="1">
    <citation type="submission" date="2020-11" db="EMBL/GenBank/DDBJ databases">
        <title>Azospira inquinata sp. nov.</title>
        <authorList>
            <person name="Moe W.M."/>
            <person name="Mikes M.C."/>
        </authorList>
    </citation>
    <scope>NUCLEOTIDE SEQUENCE</scope>
    <source>
        <strain evidence="2">Azo-3</strain>
    </source>
</reference>
<proteinExistence type="predicted"/>
<gene>
    <name evidence="2" type="ORF">Azoinq_11815</name>
</gene>
<name>A0A975SMC2_9RHOO</name>
<keyword evidence="3" id="KW-1185">Reference proteome</keyword>
<dbReference type="RefSeq" id="WP_216128837.1">
    <property type="nucleotide sequence ID" value="NZ_CP064782.1"/>
</dbReference>
<protein>
    <submittedName>
        <fullName evidence="2">Uncharacterized protein</fullName>
    </submittedName>
</protein>
<sequence length="51" mass="5905">MKAKPPSPTSPRRRSDFPTPAWQNPRLQGDNRWQRVVRYGWDKGGAKGGRR</sequence>
<dbReference type="EMBL" id="CP064782">
    <property type="protein sequence ID" value="QWT48530.1"/>
    <property type="molecule type" value="Genomic_DNA"/>
</dbReference>
<accession>A0A975SMC2</accession>
<evidence type="ECO:0000256" key="1">
    <source>
        <dbReference type="SAM" id="MobiDB-lite"/>
    </source>
</evidence>
<dbReference type="KEGG" id="aiq:Azoinq_11815"/>
<organism evidence="2 3">
    <name type="scientific">Azospira inquinata</name>
    <dbReference type="NCBI Taxonomy" id="2785627"/>
    <lineage>
        <taxon>Bacteria</taxon>
        <taxon>Pseudomonadati</taxon>
        <taxon>Pseudomonadota</taxon>
        <taxon>Betaproteobacteria</taxon>
        <taxon>Rhodocyclales</taxon>
        <taxon>Rhodocyclaceae</taxon>
        <taxon>Azospira</taxon>
    </lineage>
</organism>
<evidence type="ECO:0000313" key="2">
    <source>
        <dbReference type="EMBL" id="QWT48530.1"/>
    </source>
</evidence>
<evidence type="ECO:0000313" key="3">
    <source>
        <dbReference type="Proteomes" id="UP000683428"/>
    </source>
</evidence>
<feature type="region of interest" description="Disordered" evidence="1">
    <location>
        <begin position="1"/>
        <end position="31"/>
    </location>
</feature>
<dbReference type="Proteomes" id="UP000683428">
    <property type="component" value="Chromosome"/>
</dbReference>
<dbReference type="AlphaFoldDB" id="A0A975SMC2"/>